<dbReference type="RefSeq" id="WP_284339154.1">
    <property type="nucleotide sequence ID" value="NZ_BSNS01000005.1"/>
</dbReference>
<name>A0ABQ5W1D3_9HYPH</name>
<evidence type="ECO:0000259" key="3">
    <source>
        <dbReference type="Pfam" id="PF01266"/>
    </source>
</evidence>
<keyword evidence="5" id="KW-1185">Reference proteome</keyword>
<evidence type="ECO:0000256" key="2">
    <source>
        <dbReference type="ARBA" id="ARBA00023002"/>
    </source>
</evidence>
<proteinExistence type="inferred from homology"/>
<dbReference type="InterPro" id="IPR036188">
    <property type="entry name" value="FAD/NAD-bd_sf"/>
</dbReference>
<dbReference type="Proteomes" id="UP001156691">
    <property type="component" value="Unassembled WGS sequence"/>
</dbReference>
<dbReference type="SUPFAM" id="SSF54373">
    <property type="entry name" value="FAD-linked reductases, C-terminal domain"/>
    <property type="match status" value="1"/>
</dbReference>
<feature type="domain" description="FAD dependent oxidoreductase" evidence="3">
    <location>
        <begin position="2"/>
        <end position="399"/>
    </location>
</feature>
<dbReference type="PANTHER" id="PTHR13847:SF280">
    <property type="entry name" value="D-AMINO ACID DEHYDROGENASE"/>
    <property type="match status" value="1"/>
</dbReference>
<organism evidence="4 5">
    <name type="scientific">Devosia nitrariae</name>
    <dbReference type="NCBI Taxonomy" id="2071872"/>
    <lineage>
        <taxon>Bacteria</taxon>
        <taxon>Pseudomonadati</taxon>
        <taxon>Pseudomonadota</taxon>
        <taxon>Alphaproteobacteria</taxon>
        <taxon>Hyphomicrobiales</taxon>
        <taxon>Devosiaceae</taxon>
        <taxon>Devosia</taxon>
    </lineage>
</organism>
<dbReference type="SUPFAM" id="SSF51905">
    <property type="entry name" value="FAD/NAD(P)-binding domain"/>
    <property type="match status" value="1"/>
</dbReference>
<dbReference type="Gene3D" id="3.50.50.60">
    <property type="entry name" value="FAD/NAD(P)-binding domain"/>
    <property type="match status" value="2"/>
</dbReference>
<evidence type="ECO:0000313" key="5">
    <source>
        <dbReference type="Proteomes" id="UP001156691"/>
    </source>
</evidence>
<dbReference type="EMBL" id="BSNS01000005">
    <property type="protein sequence ID" value="GLQ53707.1"/>
    <property type="molecule type" value="Genomic_DNA"/>
</dbReference>
<dbReference type="Pfam" id="PF01266">
    <property type="entry name" value="DAO"/>
    <property type="match status" value="1"/>
</dbReference>
<evidence type="ECO:0000256" key="1">
    <source>
        <dbReference type="ARBA" id="ARBA00009410"/>
    </source>
</evidence>
<comment type="caution">
    <text evidence="4">The sequence shown here is derived from an EMBL/GenBank/DDBJ whole genome shotgun (WGS) entry which is preliminary data.</text>
</comment>
<comment type="similarity">
    <text evidence="1">Belongs to the DadA oxidoreductase family.</text>
</comment>
<gene>
    <name evidence="4" type="ORF">GCM10010862_09660</name>
</gene>
<evidence type="ECO:0000313" key="4">
    <source>
        <dbReference type="EMBL" id="GLQ53707.1"/>
    </source>
</evidence>
<dbReference type="NCBIfam" id="NF001933">
    <property type="entry name" value="PRK00711.1"/>
    <property type="match status" value="1"/>
</dbReference>
<dbReference type="InterPro" id="IPR006076">
    <property type="entry name" value="FAD-dep_OxRdtase"/>
</dbReference>
<keyword evidence="2" id="KW-0560">Oxidoreductase</keyword>
<accession>A0ABQ5W1D3</accession>
<reference evidence="5" key="1">
    <citation type="journal article" date="2019" name="Int. J. Syst. Evol. Microbiol.">
        <title>The Global Catalogue of Microorganisms (GCM) 10K type strain sequencing project: providing services to taxonomists for standard genome sequencing and annotation.</title>
        <authorList>
            <consortium name="The Broad Institute Genomics Platform"/>
            <consortium name="The Broad Institute Genome Sequencing Center for Infectious Disease"/>
            <person name="Wu L."/>
            <person name="Ma J."/>
        </authorList>
    </citation>
    <scope>NUCLEOTIDE SEQUENCE [LARGE SCALE GENOMIC DNA]</scope>
    <source>
        <strain evidence="5">NBRC 112416</strain>
    </source>
</reference>
<dbReference type="Gene3D" id="3.30.9.10">
    <property type="entry name" value="D-Amino Acid Oxidase, subunit A, domain 2"/>
    <property type="match status" value="1"/>
</dbReference>
<dbReference type="PANTHER" id="PTHR13847">
    <property type="entry name" value="SARCOSINE DEHYDROGENASE-RELATED"/>
    <property type="match status" value="1"/>
</dbReference>
<sequence length="418" mass="44025">MDIIVIGAGIVGMTTAWELARDGHRVTVIDRAAGPAEGASHANGGQLSYSYVAPLADGSIWRQLPKLMLDRDSPVQFRPGIDPFQYRWLAQFLLACNDRQARDTIDRLGALAQLSRDVLHATDELADADFAWSRTGKLVVHSNDESFAAARRHAEHQAASGTERRALDRDACLSLEPALAGIADRVVGGLFSPGDEAADAHLLAQALERRLRTGAGDVRFLFGTTVTGLRREGGKVVAVESADGALEADLYVLAAGVGARALARTVGVDLPIYPLKGYSLSAPAAADATAPRVSITDAKRKVVLARLGDSLRVAGAADLVGETTSIDTRRTDKLLADARADFPDAADWNAVKLWAGLRPATPRGTPILGDSGLDRLLLNVGHGALGLTLAFGSASALAAHIAGRPSPAPVSLFALKHR</sequence>
<protein>
    <submittedName>
        <fullName evidence="4">D-amino acid dehydrogenase small subunit</fullName>
    </submittedName>
</protein>